<evidence type="ECO:0000313" key="6">
    <source>
        <dbReference type="Proteomes" id="UP001165343"/>
    </source>
</evidence>
<comment type="caution">
    <text evidence="5">The sequence shown here is derived from an EMBL/GenBank/DDBJ whole genome shotgun (WGS) entry which is preliminary data.</text>
</comment>
<feature type="signal peptide" evidence="2">
    <location>
        <begin position="1"/>
        <end position="26"/>
    </location>
</feature>
<keyword evidence="1 2" id="KW-0732">Signal</keyword>
<dbReference type="EMBL" id="JAMGBC010000001">
    <property type="protein sequence ID" value="MCL6677717.1"/>
    <property type="molecule type" value="Genomic_DNA"/>
</dbReference>
<reference evidence="5" key="1">
    <citation type="submission" date="2022-05" db="EMBL/GenBank/DDBJ databases">
        <authorList>
            <person name="Jo J.-H."/>
            <person name="Im W.-T."/>
        </authorList>
    </citation>
    <scope>NUCLEOTIDE SEQUENCE</scope>
    <source>
        <strain evidence="5">RG327</strain>
    </source>
</reference>
<dbReference type="InterPro" id="IPR031917">
    <property type="entry name" value="Pilus_assem_C"/>
</dbReference>
<accession>A0ABT0RBS8</accession>
<evidence type="ECO:0000256" key="2">
    <source>
        <dbReference type="SAM" id="SignalP"/>
    </source>
</evidence>
<dbReference type="Pfam" id="PF15976">
    <property type="entry name" value="CooC_C"/>
    <property type="match status" value="1"/>
</dbReference>
<dbReference type="RefSeq" id="WP_249866715.1">
    <property type="nucleotide sequence ID" value="NZ_JAMGBC010000001.1"/>
</dbReference>
<evidence type="ECO:0000256" key="1">
    <source>
        <dbReference type="ARBA" id="ARBA00022729"/>
    </source>
</evidence>
<feature type="chain" id="PRO_5046309868" evidence="2">
    <location>
        <begin position="27"/>
        <end position="833"/>
    </location>
</feature>
<evidence type="ECO:0000259" key="3">
    <source>
        <dbReference type="Pfam" id="PF15976"/>
    </source>
</evidence>
<dbReference type="InterPro" id="IPR032636">
    <property type="entry name" value="Pilus_assem_E-set-like_dom"/>
</dbReference>
<proteinExistence type="predicted"/>
<dbReference type="Pfam" id="PF16967">
    <property type="entry name" value="TcfC"/>
    <property type="match status" value="1"/>
</dbReference>
<feature type="domain" description="Pilus assembly protein C-terminal" evidence="3">
    <location>
        <begin position="742"/>
        <end position="833"/>
    </location>
</feature>
<sequence>MSRLPARTWALATALALALAASPAFASAANSTGTGATDSSNGSEFLFASTPPGFDDLAQPREILVDVYFGGKRVGDAIATARPGFIQFRDPQKVASLIPHLSSPTDLGNALAGDLQSHADLVCGQMKSHDCGSLETGAPGVIFNEGRFRVDIFVPPAMLSEVPVSEQKYLDAPDSVPSLTSVVGLSLSGSSGDRTTYNVQNRTILAVGPGRLVSDLSYASRQGLVVDDLVAEMDRDQVRYSAGLFWAPGLDITGRRRIAGVGFGTQFDTRADRDALSGTPLVLFLSQPARVEFLIDGRLVGSRSYDAGNDVLDTSGLPDGSYPLVLQIHNADGTVREERRFFVKAPQIAPIAQPLYFGYVGMLANTRLDRPISLSDTLYYQVGTARRLSQAIAVDLSLIGTQHKQMVEAGAWLLNDIGQFRAAGLASADGDKAVLLQGNSSGRGRFNFSFDLRRVWSEDGRPLIPTATFIDSFAGGQPTGAQVGGSYTQASGSVGYVIGRAYLSVTGSLRKDADHRSDYSFGPSVTWPLLTRNGFQLTFQADGQRTRTTTAGFAGLRLVYTGKHVSVLGDAGLGSVHSRDHGVPSSTRMLGGLSANYIYSDSNRTDISAGAGIQRAPDSTVAHAGATAFTRYGNVRADILDSIEGSGGVQYGVALQTAIAVGGGTVGLGSRDLEDGAVIIAVDGQAGDALFDVFVNSMPYGHVRSGGQLPIHLQSYRSYQVRVRPPSGAPVSFDNGDQQVTLYPGTARVLRWTARSYFTAFGQAVGKDGRPIANAMVQAPHSIGETDDNGYFQIDTANGDRLKVTHGGDHCEIQVTAAKPANDFAPLGKVICQ</sequence>
<organism evidence="5 6">
    <name type="scientific">Sphingomonas anseongensis</name>
    <dbReference type="NCBI Taxonomy" id="2908207"/>
    <lineage>
        <taxon>Bacteria</taxon>
        <taxon>Pseudomonadati</taxon>
        <taxon>Pseudomonadota</taxon>
        <taxon>Alphaproteobacteria</taxon>
        <taxon>Sphingomonadales</taxon>
        <taxon>Sphingomonadaceae</taxon>
        <taxon>Sphingomonas</taxon>
    </lineage>
</organism>
<dbReference type="Proteomes" id="UP001165343">
    <property type="component" value="Unassembled WGS sequence"/>
</dbReference>
<evidence type="ECO:0000313" key="5">
    <source>
        <dbReference type="EMBL" id="MCL6677717.1"/>
    </source>
</evidence>
<keyword evidence="6" id="KW-1185">Reference proteome</keyword>
<evidence type="ECO:0000259" key="4">
    <source>
        <dbReference type="Pfam" id="PF16967"/>
    </source>
</evidence>
<feature type="domain" description="Pilus assembly protein E-set like" evidence="4">
    <location>
        <begin position="277"/>
        <end position="344"/>
    </location>
</feature>
<gene>
    <name evidence="5" type="ORF">LZ519_00055</name>
</gene>
<protein>
    <submittedName>
        <fullName evidence="5">TcfC E-set like domain-containing protein</fullName>
    </submittedName>
</protein>
<name>A0ABT0RBS8_9SPHN</name>